<dbReference type="InterPro" id="IPR009799">
    <property type="entry name" value="EthD_dom"/>
</dbReference>
<dbReference type="AlphaFoldDB" id="A0A9Q9RE25"/>
<evidence type="ECO:0000256" key="1">
    <source>
        <dbReference type="ARBA" id="ARBA00005986"/>
    </source>
</evidence>
<comment type="caution">
    <text evidence="4">The sequence shown here is derived from an EMBL/GenBank/DDBJ whole genome shotgun (WGS) entry which is preliminary data.</text>
</comment>
<accession>A0A9Q9RE25</accession>
<dbReference type="GO" id="GO:0016491">
    <property type="term" value="F:oxidoreductase activity"/>
    <property type="evidence" value="ECO:0007669"/>
    <property type="project" value="InterPro"/>
</dbReference>
<proteinExistence type="inferred from homology"/>
<comment type="similarity">
    <text evidence="1">Belongs to the tpcK family.</text>
</comment>
<reference evidence="4" key="1">
    <citation type="submission" date="2019-05" db="EMBL/GenBank/DDBJ databases">
        <authorList>
            <person name="Piombo E."/>
        </authorList>
    </citation>
    <scope>NUCLEOTIDE SEQUENCE</scope>
    <source>
        <strain evidence="4">C2S</strain>
    </source>
</reference>
<sequence length="631" mass="71093">MPHIKQIAAGRRKPNMTRKEFFDHRFRIHGSLSDAIEDKDQKPYKYIQTQVFDSAFGSRPGGPLNANHNWVGRDDTTELFFRDWDHVQKCFSSDYVKTTIAPDGPFFADFETSVVLMAYEKTIPLETQAARKRAAGVSGAMNSGDSTVAMYFISTPDDKKDGESLEQTVTPRLVDAINSYCQDEVWGLICNVGTVSDQFDLNSYFGGANMPQYALVYKLFLAGPESVPLVRKAQAQFEKDAQSSVDLNKPFILFSQEALVMNVTEGVRFNRNPICMLLFKMALPINDAPVSLSQPAPAGPIPTTAWHAYFSYGLGHLDYNGLLEQRTPCIRSLRHQWNVKSQSFLQPPAAQGVPQLSSNYEINETATFPYPKAYREVMFPLNPIPRCDEEHGAADEENSPTQQDVRQAQVERIEWKTSFSTPIFGVARTSAIEFESRIQPTYVVLGLFLRGYPNPKERVVFVDKPEELFSKVRWVTFRLRGMRGTLLSLKHLKGFRLYKCDADTGAHTRVNLDDNGVGDLQLFMSTYRKWHVPRHISLAWSDWIHCTLNNKRLDILEGEYGLELVLDWSVTRISIVVLVPVLLSLAIGVWLNSKAWTDLATIQTAWGTASYIVTAGALLAAMLGFLDIADK</sequence>
<dbReference type="Proteomes" id="UP000760494">
    <property type="component" value="Unassembled WGS sequence"/>
</dbReference>
<dbReference type="InterPro" id="IPR011008">
    <property type="entry name" value="Dimeric_a/b-barrel"/>
</dbReference>
<feature type="domain" description="EthD" evidence="3">
    <location>
        <begin position="13"/>
        <end position="110"/>
    </location>
</feature>
<evidence type="ECO:0000313" key="5">
    <source>
        <dbReference type="Proteomes" id="UP000760494"/>
    </source>
</evidence>
<evidence type="ECO:0000256" key="2">
    <source>
        <dbReference type="SAM" id="Phobius"/>
    </source>
</evidence>
<name>A0A9Q9RE25_FUSFU</name>
<evidence type="ECO:0000313" key="4">
    <source>
        <dbReference type="EMBL" id="VTT58207.1"/>
    </source>
</evidence>
<feature type="transmembrane region" description="Helical" evidence="2">
    <location>
        <begin position="604"/>
        <end position="626"/>
    </location>
</feature>
<organism evidence="4 5">
    <name type="scientific">Fusarium fujikuroi</name>
    <name type="common">Bakanae and foot rot disease fungus</name>
    <name type="synonym">Gibberella fujikuroi</name>
    <dbReference type="NCBI Taxonomy" id="5127"/>
    <lineage>
        <taxon>Eukaryota</taxon>
        <taxon>Fungi</taxon>
        <taxon>Dikarya</taxon>
        <taxon>Ascomycota</taxon>
        <taxon>Pezizomycotina</taxon>
        <taxon>Sordariomycetes</taxon>
        <taxon>Hypocreomycetidae</taxon>
        <taxon>Hypocreales</taxon>
        <taxon>Nectriaceae</taxon>
        <taxon>Fusarium</taxon>
        <taxon>Fusarium fujikuroi species complex</taxon>
    </lineage>
</organism>
<keyword evidence="2" id="KW-1133">Transmembrane helix</keyword>
<keyword evidence="2" id="KW-0812">Transmembrane</keyword>
<keyword evidence="2" id="KW-0472">Membrane</keyword>
<dbReference type="SUPFAM" id="SSF54909">
    <property type="entry name" value="Dimeric alpha+beta barrel"/>
    <property type="match status" value="1"/>
</dbReference>
<dbReference type="Gene3D" id="3.30.70.100">
    <property type="match status" value="1"/>
</dbReference>
<evidence type="ECO:0000259" key="3">
    <source>
        <dbReference type="Pfam" id="PF07110"/>
    </source>
</evidence>
<dbReference type="Pfam" id="PF07110">
    <property type="entry name" value="EthD"/>
    <property type="match status" value="1"/>
</dbReference>
<feature type="transmembrane region" description="Helical" evidence="2">
    <location>
        <begin position="573"/>
        <end position="592"/>
    </location>
</feature>
<protein>
    <recommendedName>
        <fullName evidence="3">EthD domain-containing protein</fullName>
    </recommendedName>
</protein>
<gene>
    <name evidence="4" type="ORF">C2S_13785</name>
</gene>
<dbReference type="EMBL" id="CABFJX010000017">
    <property type="protein sequence ID" value="VTT58207.1"/>
    <property type="molecule type" value="Genomic_DNA"/>
</dbReference>